<proteinExistence type="predicted"/>
<dbReference type="AlphaFoldDB" id="A0A9Q0S1A7"/>
<accession>A0A9Q0S1A7</accession>
<dbReference type="Proteomes" id="UP001151699">
    <property type="component" value="Chromosome B"/>
</dbReference>
<name>A0A9Q0S1A7_9DIPT</name>
<reference evidence="1" key="1">
    <citation type="submission" date="2022-07" db="EMBL/GenBank/DDBJ databases">
        <authorList>
            <person name="Trinca V."/>
            <person name="Uliana J.V.C."/>
            <person name="Torres T.T."/>
            <person name="Ward R.J."/>
            <person name="Monesi N."/>
        </authorList>
    </citation>
    <scope>NUCLEOTIDE SEQUENCE</scope>
    <source>
        <strain evidence="1">HSMRA1968</strain>
        <tissue evidence="1">Whole embryos</tissue>
    </source>
</reference>
<organism evidence="1 2">
    <name type="scientific">Pseudolycoriella hygida</name>
    <dbReference type="NCBI Taxonomy" id="35572"/>
    <lineage>
        <taxon>Eukaryota</taxon>
        <taxon>Metazoa</taxon>
        <taxon>Ecdysozoa</taxon>
        <taxon>Arthropoda</taxon>
        <taxon>Hexapoda</taxon>
        <taxon>Insecta</taxon>
        <taxon>Pterygota</taxon>
        <taxon>Neoptera</taxon>
        <taxon>Endopterygota</taxon>
        <taxon>Diptera</taxon>
        <taxon>Nematocera</taxon>
        <taxon>Sciaroidea</taxon>
        <taxon>Sciaridae</taxon>
        <taxon>Pseudolycoriella</taxon>
    </lineage>
</organism>
<evidence type="ECO:0000313" key="1">
    <source>
        <dbReference type="EMBL" id="KAJ6640829.1"/>
    </source>
</evidence>
<protein>
    <submittedName>
        <fullName evidence="1">Uncharacterized protein</fullName>
    </submittedName>
</protein>
<gene>
    <name evidence="1" type="ORF">Bhyg_05762</name>
</gene>
<comment type="caution">
    <text evidence="1">The sequence shown here is derived from an EMBL/GenBank/DDBJ whole genome shotgun (WGS) entry which is preliminary data.</text>
</comment>
<sequence length="61" mass="7071">MKQKTTLQVTRPSEELLHGDIESEWCYNIELYDYTYSTTLSVYACLSLDAQQSQDVALYTI</sequence>
<keyword evidence="2" id="KW-1185">Reference proteome</keyword>
<evidence type="ECO:0000313" key="2">
    <source>
        <dbReference type="Proteomes" id="UP001151699"/>
    </source>
</evidence>
<dbReference type="EMBL" id="WJQU01000002">
    <property type="protein sequence ID" value="KAJ6640829.1"/>
    <property type="molecule type" value="Genomic_DNA"/>
</dbReference>